<dbReference type="InterPro" id="IPR001173">
    <property type="entry name" value="Glyco_trans_2-like"/>
</dbReference>
<dbReference type="PANTHER" id="PTHR43685:SF2">
    <property type="entry name" value="GLYCOSYLTRANSFERASE 2-LIKE DOMAIN-CONTAINING PROTEIN"/>
    <property type="match status" value="1"/>
</dbReference>
<evidence type="ECO:0000313" key="2">
    <source>
        <dbReference type="EMBL" id="OGL89169.1"/>
    </source>
</evidence>
<name>A0A1F7VF87_9BACT</name>
<dbReference type="InterPro" id="IPR029044">
    <property type="entry name" value="Nucleotide-diphossugar_trans"/>
</dbReference>
<dbReference type="PANTHER" id="PTHR43685">
    <property type="entry name" value="GLYCOSYLTRANSFERASE"/>
    <property type="match status" value="1"/>
</dbReference>
<proteinExistence type="predicted"/>
<sequence length="230" mass="26238">MISVIIPAYNHASSVNRCLDSLFQQTGVEMEIIVVNDGSTDSTRAVLERYADRVTVIQQKNLGAAAARNRGAQLARGHFIIFVDADATFEPHALSLLKQALEEDPKAGYAYSDFRFGFKRFRTGPFDANRLKKMNFIHISALIRHELFPGFDESIKRFQDWDVWLTLLERGISGVYVEGMLMHVTIERAGISSWLPKGSYRSPWKFLPGLRHRVQAYEQARNVIVRKHNL</sequence>
<dbReference type="AlphaFoldDB" id="A0A1F7VF87"/>
<evidence type="ECO:0000313" key="3">
    <source>
        <dbReference type="Proteomes" id="UP000177574"/>
    </source>
</evidence>
<comment type="caution">
    <text evidence="2">The sequence shown here is derived from an EMBL/GenBank/DDBJ whole genome shotgun (WGS) entry which is preliminary data.</text>
</comment>
<dbReference type="InterPro" id="IPR050834">
    <property type="entry name" value="Glycosyltransf_2"/>
</dbReference>
<accession>A0A1F7VF87</accession>
<dbReference type="SUPFAM" id="SSF53448">
    <property type="entry name" value="Nucleotide-diphospho-sugar transferases"/>
    <property type="match status" value="1"/>
</dbReference>
<dbReference type="EMBL" id="MGET01000048">
    <property type="protein sequence ID" value="OGL89169.1"/>
    <property type="molecule type" value="Genomic_DNA"/>
</dbReference>
<gene>
    <name evidence="2" type="ORF">A3I45_00980</name>
</gene>
<protein>
    <recommendedName>
        <fullName evidence="1">Glycosyltransferase 2-like domain-containing protein</fullName>
    </recommendedName>
</protein>
<organism evidence="2 3">
    <name type="scientific">Candidatus Uhrbacteria bacterium RIFCSPLOWO2_02_FULL_53_10</name>
    <dbReference type="NCBI Taxonomy" id="1802411"/>
    <lineage>
        <taxon>Bacteria</taxon>
        <taxon>Candidatus Uhriibacteriota</taxon>
    </lineage>
</organism>
<dbReference type="Pfam" id="PF00535">
    <property type="entry name" value="Glycos_transf_2"/>
    <property type="match status" value="1"/>
</dbReference>
<dbReference type="Gene3D" id="3.90.550.10">
    <property type="entry name" value="Spore Coat Polysaccharide Biosynthesis Protein SpsA, Chain A"/>
    <property type="match status" value="1"/>
</dbReference>
<feature type="domain" description="Glycosyltransferase 2-like" evidence="1">
    <location>
        <begin position="3"/>
        <end position="126"/>
    </location>
</feature>
<reference evidence="2 3" key="1">
    <citation type="journal article" date="2016" name="Nat. Commun.">
        <title>Thousands of microbial genomes shed light on interconnected biogeochemical processes in an aquifer system.</title>
        <authorList>
            <person name="Anantharaman K."/>
            <person name="Brown C.T."/>
            <person name="Hug L.A."/>
            <person name="Sharon I."/>
            <person name="Castelle C.J."/>
            <person name="Probst A.J."/>
            <person name="Thomas B.C."/>
            <person name="Singh A."/>
            <person name="Wilkins M.J."/>
            <person name="Karaoz U."/>
            <person name="Brodie E.L."/>
            <person name="Williams K.H."/>
            <person name="Hubbard S.S."/>
            <person name="Banfield J.F."/>
        </authorList>
    </citation>
    <scope>NUCLEOTIDE SEQUENCE [LARGE SCALE GENOMIC DNA]</scope>
</reference>
<evidence type="ECO:0000259" key="1">
    <source>
        <dbReference type="Pfam" id="PF00535"/>
    </source>
</evidence>
<dbReference type="Proteomes" id="UP000177574">
    <property type="component" value="Unassembled WGS sequence"/>
</dbReference>
<dbReference type="CDD" id="cd00761">
    <property type="entry name" value="Glyco_tranf_GTA_type"/>
    <property type="match status" value="1"/>
</dbReference>